<comment type="caution">
    <text evidence="1">The sequence shown here is derived from an EMBL/GenBank/DDBJ whole genome shotgun (WGS) entry which is preliminary data.</text>
</comment>
<organism evidence="1 2">
    <name type="scientific">Hygrophoropsis aurantiaca</name>
    <dbReference type="NCBI Taxonomy" id="72124"/>
    <lineage>
        <taxon>Eukaryota</taxon>
        <taxon>Fungi</taxon>
        <taxon>Dikarya</taxon>
        <taxon>Basidiomycota</taxon>
        <taxon>Agaricomycotina</taxon>
        <taxon>Agaricomycetes</taxon>
        <taxon>Agaricomycetidae</taxon>
        <taxon>Boletales</taxon>
        <taxon>Coniophorineae</taxon>
        <taxon>Hygrophoropsidaceae</taxon>
        <taxon>Hygrophoropsis</taxon>
    </lineage>
</organism>
<protein>
    <submittedName>
        <fullName evidence="1">Quinon protein alcohol dehydrogenase-like superfamily</fullName>
    </submittedName>
</protein>
<proteinExistence type="predicted"/>
<dbReference type="EMBL" id="MU267832">
    <property type="protein sequence ID" value="KAH7908290.1"/>
    <property type="molecule type" value="Genomic_DNA"/>
</dbReference>
<keyword evidence="2" id="KW-1185">Reference proteome</keyword>
<name>A0ACB8A5I4_9AGAM</name>
<sequence length="645" mass="70008">MLSTHVDRRLHMSACSKSVSLRPSPVKLQRMNRSFCQSRTVCVSILTTSQKTSHLHPARTMSTSASPKLEKKPGSPLLIKAFKGHSDVVRSIACFKDGKRIISGSFDRTVRTWNLENLQPEGEILMHDFVVWDVILSPDERKLLCVGKEVILMWDFEGRSVVWATNLKRLDGFLAGIAYSPDGQVIAAPRGEEILLLNVETGDCIRELHFGKRVLNVAFSPDGIRLAAGALKSDSVRVYDVATGETIVGSFAADGTSHVRELAFTNDGQQILTLTSTFIRVWNAASGQEIGDPILVNKPFSEAIAMSPNGRRVASLPTLAGGPVCVGDLTTGRQIGGPLQGEHEIWTFACSRNGHSIITGDMEGNIQVWDVSLLDNVSTSTPLVPHLPGTSESSSRANSVSSSILNLPGKSQSTSQAPELNTGAGENDNWEYDTDASFDSLWDLPMDGIQPAQRRKRPRRRGALIIVSTSSPPMLVGPSNVLPATTNSPSPHHPPTPPKQPAPDARIGAKSSPLRGAPWTRRWRKTLTPPHWTRHRRNSRGEQSPQPVVIPIAENSSKSESKPSVANAEPPTFSSPPPGSKSLISLVGAHLRRDKHVTHNPEAIENASPRVPPQAYHLLKHSPVVKVSPAQAFSVSTSVHPCLLR</sequence>
<reference evidence="1" key="1">
    <citation type="journal article" date="2021" name="New Phytol.">
        <title>Evolutionary innovations through gain and loss of genes in the ectomycorrhizal Boletales.</title>
        <authorList>
            <person name="Wu G."/>
            <person name="Miyauchi S."/>
            <person name="Morin E."/>
            <person name="Kuo A."/>
            <person name="Drula E."/>
            <person name="Varga T."/>
            <person name="Kohler A."/>
            <person name="Feng B."/>
            <person name="Cao Y."/>
            <person name="Lipzen A."/>
            <person name="Daum C."/>
            <person name="Hundley H."/>
            <person name="Pangilinan J."/>
            <person name="Johnson J."/>
            <person name="Barry K."/>
            <person name="LaButti K."/>
            <person name="Ng V."/>
            <person name="Ahrendt S."/>
            <person name="Min B."/>
            <person name="Choi I.G."/>
            <person name="Park H."/>
            <person name="Plett J.M."/>
            <person name="Magnuson J."/>
            <person name="Spatafora J.W."/>
            <person name="Nagy L.G."/>
            <person name="Henrissat B."/>
            <person name="Grigoriev I.V."/>
            <person name="Yang Z.L."/>
            <person name="Xu J."/>
            <person name="Martin F.M."/>
        </authorList>
    </citation>
    <scope>NUCLEOTIDE SEQUENCE</scope>
    <source>
        <strain evidence="1">ATCC 28755</strain>
    </source>
</reference>
<evidence type="ECO:0000313" key="1">
    <source>
        <dbReference type="EMBL" id="KAH7908290.1"/>
    </source>
</evidence>
<dbReference type="Proteomes" id="UP000790377">
    <property type="component" value="Unassembled WGS sequence"/>
</dbReference>
<accession>A0ACB8A5I4</accession>
<gene>
    <name evidence="1" type="ORF">BJ138DRAFT_376903</name>
</gene>
<evidence type="ECO:0000313" key="2">
    <source>
        <dbReference type="Proteomes" id="UP000790377"/>
    </source>
</evidence>